<dbReference type="InterPro" id="IPR046939">
    <property type="entry name" value="TPPII_C_sf"/>
</dbReference>
<dbReference type="OrthoDB" id="10256524at2759"/>
<dbReference type="InterPro" id="IPR022229">
    <property type="entry name" value="TPPII_Ig-like-2"/>
</dbReference>
<sequence length="381" mass="42091">MQFISSSQHKGVILFVCSLAKEGGLTLELSIAQFWSSGIASHEPTCVDFEIAFHGICIDQKVIALDGSESPLRIVARSLLASERLVPVATLNKIKMPYRPVESNLRSLPTSRDRLPSGKQIIALTLTYKFKLEDSAEIKPHVPLLNNRIYDNKFESQFYRISDSNKCVYSSGDVYPSYVKLSKGEYTLQLYIREPEAFYVGPPSREKLPKIAPPGSVLVGSITYGAVSSFSKKDDQNQHAPASYSISFIIPPSKVDDDQEKGVSVGKKSISERLDEEVRDTKIKFLFSLKQESDDDKSAWLELVASLKSEYPKYTPLLTKILECVLQKTTGDDKIGHQKEAMALLALSPPLCSRSRLSRNLAVAVAAAPAKLVLPGVHAAR</sequence>
<comment type="caution">
    <text evidence="2">The sequence shown here is derived from an EMBL/GenBank/DDBJ whole genome shotgun (WGS) entry which is preliminary data.</text>
</comment>
<evidence type="ECO:0000313" key="3">
    <source>
        <dbReference type="Proteomes" id="UP000324897"/>
    </source>
</evidence>
<gene>
    <name evidence="2" type="ORF">EJB05_20346</name>
</gene>
<dbReference type="AlphaFoldDB" id="A0A5J9UYI8"/>
<proteinExistence type="predicted"/>
<evidence type="ECO:0000259" key="1">
    <source>
        <dbReference type="Pfam" id="PF12580"/>
    </source>
</evidence>
<accession>A0A5J9UYI8</accession>
<protein>
    <recommendedName>
        <fullName evidence="1">Tripeptidyl peptidase II second Ig-like domain-containing protein</fullName>
    </recommendedName>
</protein>
<dbReference type="Gene3D" id="1.25.40.710">
    <property type="match status" value="1"/>
</dbReference>
<dbReference type="EMBL" id="RWGY01000011">
    <property type="protein sequence ID" value="TVU28813.1"/>
    <property type="molecule type" value="Genomic_DNA"/>
</dbReference>
<keyword evidence="3" id="KW-1185">Reference proteome</keyword>
<name>A0A5J9UYI8_9POAL</name>
<evidence type="ECO:0000313" key="2">
    <source>
        <dbReference type="EMBL" id="TVU28813.1"/>
    </source>
</evidence>
<dbReference type="Proteomes" id="UP000324897">
    <property type="component" value="Chromosome 1"/>
</dbReference>
<feature type="non-terminal residue" evidence="2">
    <location>
        <position position="1"/>
    </location>
</feature>
<dbReference type="Gramene" id="TVU28813">
    <property type="protein sequence ID" value="TVU28813"/>
    <property type="gene ID" value="EJB05_20346"/>
</dbReference>
<organism evidence="2 3">
    <name type="scientific">Eragrostis curvula</name>
    <name type="common">weeping love grass</name>
    <dbReference type="NCBI Taxonomy" id="38414"/>
    <lineage>
        <taxon>Eukaryota</taxon>
        <taxon>Viridiplantae</taxon>
        <taxon>Streptophyta</taxon>
        <taxon>Embryophyta</taxon>
        <taxon>Tracheophyta</taxon>
        <taxon>Spermatophyta</taxon>
        <taxon>Magnoliopsida</taxon>
        <taxon>Liliopsida</taxon>
        <taxon>Poales</taxon>
        <taxon>Poaceae</taxon>
        <taxon>PACMAD clade</taxon>
        <taxon>Chloridoideae</taxon>
        <taxon>Eragrostideae</taxon>
        <taxon>Eragrostidinae</taxon>
        <taxon>Eragrostis</taxon>
    </lineage>
</organism>
<dbReference type="Pfam" id="PF12580">
    <property type="entry name" value="TPPII"/>
    <property type="match status" value="1"/>
</dbReference>
<feature type="domain" description="Tripeptidyl peptidase II second Ig-like" evidence="1">
    <location>
        <begin position="79"/>
        <end position="195"/>
    </location>
</feature>
<reference evidence="2 3" key="1">
    <citation type="journal article" date="2019" name="Sci. Rep.">
        <title>A high-quality genome of Eragrostis curvula grass provides insights into Poaceae evolution and supports new strategies to enhance forage quality.</title>
        <authorList>
            <person name="Carballo J."/>
            <person name="Santos B.A.C.M."/>
            <person name="Zappacosta D."/>
            <person name="Garbus I."/>
            <person name="Selva J.P."/>
            <person name="Gallo C.A."/>
            <person name="Diaz A."/>
            <person name="Albertini E."/>
            <person name="Caccamo M."/>
            <person name="Echenique V."/>
        </authorList>
    </citation>
    <scope>NUCLEOTIDE SEQUENCE [LARGE SCALE GENOMIC DNA]</scope>
    <source>
        <strain evidence="3">cv. Victoria</strain>
        <tissue evidence="2">Leaf</tissue>
    </source>
</reference>